<evidence type="ECO:0000313" key="1">
    <source>
        <dbReference type="EMBL" id="NMJ43760.1"/>
    </source>
</evidence>
<comment type="caution">
    <text evidence="1">The sequence shown here is derived from an EMBL/GenBank/DDBJ whole genome shotgun (WGS) entry which is preliminary data.</text>
</comment>
<dbReference type="AlphaFoldDB" id="A0A848EK31"/>
<dbReference type="SUPFAM" id="SSF56300">
    <property type="entry name" value="Metallo-dependent phosphatases"/>
    <property type="match status" value="1"/>
</dbReference>
<accession>A0A848EK31</accession>
<reference evidence="1 2" key="1">
    <citation type="submission" date="2020-03" db="EMBL/GenBank/DDBJ databases">
        <authorList>
            <person name="Sun Q."/>
        </authorList>
    </citation>
    <scope>NUCLEOTIDE SEQUENCE [LARGE SCALE GENOMIC DNA]</scope>
    <source>
        <strain evidence="1 2">JC162</strain>
    </source>
</reference>
<evidence type="ECO:0000313" key="2">
    <source>
        <dbReference type="Proteomes" id="UP000548582"/>
    </source>
</evidence>
<keyword evidence="2" id="KW-1185">Reference proteome</keyword>
<dbReference type="InterPro" id="IPR029052">
    <property type="entry name" value="Metallo-depent_PP-like"/>
</dbReference>
<dbReference type="RefSeq" id="WP_170055951.1">
    <property type="nucleotide sequence ID" value="NZ_JABBKX010000009.1"/>
</dbReference>
<dbReference type="Proteomes" id="UP000548582">
    <property type="component" value="Unassembled WGS sequence"/>
</dbReference>
<gene>
    <name evidence="1" type="ORF">GWK16_21105</name>
</gene>
<sequence>MRAWIAGLGLALLLVLPAHGQGFAFAVFGGMPFRAEDEARVLALAAAINRQGPAFTIFLGNGKASREPCTEDLLVARPQRIFARFDRAVVSIPGDNDWTDCVPRSPAESGPADALGRLREAFFSGPTSFGGRPIRLARQGGLRGPHVEETENARWIHAGVVFVTLNLPAVPRPDVPGTRQVHPEVLPILPRLAEAAAAWIDAGFEEARRQRARALVFAFTADLWHPCHMVAATECRARPRDQGGQAGTRLVRDLPYDVGAVLDRLAAGAAALRRPVLLLHGDGHRYLVQPWPSDGRGGTIPYATRMMVPGDADIRAVLVEAQPEARLPWRSSLVAP</sequence>
<proteinExistence type="predicted"/>
<organism evidence="1 2">
    <name type="scientific">Neoroseomonas marina</name>
    <dbReference type="NCBI Taxonomy" id="1232220"/>
    <lineage>
        <taxon>Bacteria</taxon>
        <taxon>Pseudomonadati</taxon>
        <taxon>Pseudomonadota</taxon>
        <taxon>Alphaproteobacteria</taxon>
        <taxon>Acetobacterales</taxon>
        <taxon>Acetobacteraceae</taxon>
        <taxon>Neoroseomonas</taxon>
    </lineage>
</organism>
<name>A0A848EK31_9PROT</name>
<dbReference type="EMBL" id="JABBKX010000009">
    <property type="protein sequence ID" value="NMJ43760.1"/>
    <property type="molecule type" value="Genomic_DNA"/>
</dbReference>
<protein>
    <submittedName>
        <fullName evidence="1">Uncharacterized protein</fullName>
    </submittedName>
</protein>